<proteinExistence type="predicted"/>
<evidence type="ECO:0000313" key="2">
    <source>
        <dbReference type="EMBL" id="KKL10772.1"/>
    </source>
</evidence>
<feature type="non-terminal residue" evidence="2">
    <location>
        <position position="254"/>
    </location>
</feature>
<comment type="caution">
    <text evidence="2">The sequence shown here is derived from an EMBL/GenBank/DDBJ whole genome shotgun (WGS) entry which is preliminary data.</text>
</comment>
<keyword evidence="1" id="KW-1133">Transmembrane helix</keyword>
<protein>
    <submittedName>
        <fullName evidence="2">Uncharacterized protein</fullName>
    </submittedName>
</protein>
<gene>
    <name evidence="2" type="ORF">LCGC14_2552490</name>
</gene>
<name>A0A0F9BAF4_9ZZZZ</name>
<feature type="transmembrane region" description="Helical" evidence="1">
    <location>
        <begin position="9"/>
        <end position="25"/>
    </location>
</feature>
<organism evidence="2">
    <name type="scientific">marine sediment metagenome</name>
    <dbReference type="NCBI Taxonomy" id="412755"/>
    <lineage>
        <taxon>unclassified sequences</taxon>
        <taxon>metagenomes</taxon>
        <taxon>ecological metagenomes</taxon>
    </lineage>
</organism>
<accession>A0A0F9BAF4</accession>
<reference evidence="2" key="1">
    <citation type="journal article" date="2015" name="Nature">
        <title>Complex archaea that bridge the gap between prokaryotes and eukaryotes.</title>
        <authorList>
            <person name="Spang A."/>
            <person name="Saw J.H."/>
            <person name="Jorgensen S.L."/>
            <person name="Zaremba-Niedzwiedzka K."/>
            <person name="Martijn J."/>
            <person name="Lind A.E."/>
            <person name="van Eijk R."/>
            <person name="Schleper C."/>
            <person name="Guy L."/>
            <person name="Ettema T.J."/>
        </authorList>
    </citation>
    <scope>NUCLEOTIDE SEQUENCE</scope>
</reference>
<sequence length="254" mass="28723">MYHLKRKQIIRYSFLVIFLLLFPYLQNGNIIHKSSKTDLTNDMLIHTSGEQSYTREWLKNNNFSTQDRWFSIKGEQGDNETVEANIANEQANFKIIGEDLNYTFKGIPNSTDSQDWYEFAKPGYYLPDNSGIDSFGSWVSHTWAEGSNQFPGVHWRKNISIPVDMSDYTITSANLSVSFNASVETTSGNGLDGFDVSLSESDTDQFGIGDFITFYVLISDIDLKNPYVIAFNRTTDLGQDSSPTIAKISGNIYT</sequence>
<dbReference type="AlphaFoldDB" id="A0A0F9BAF4"/>
<keyword evidence="1" id="KW-0472">Membrane</keyword>
<evidence type="ECO:0000256" key="1">
    <source>
        <dbReference type="SAM" id="Phobius"/>
    </source>
</evidence>
<keyword evidence="1" id="KW-0812">Transmembrane</keyword>
<dbReference type="EMBL" id="LAZR01041926">
    <property type="protein sequence ID" value="KKL10772.1"/>
    <property type="molecule type" value="Genomic_DNA"/>
</dbReference>